<gene>
    <name evidence="4" type="ORF">PTE30175_05429</name>
</gene>
<dbReference type="PRINTS" id="PR00080">
    <property type="entry name" value="SDRFAMILY"/>
</dbReference>
<dbReference type="InterPro" id="IPR057326">
    <property type="entry name" value="KR_dom"/>
</dbReference>
<organism evidence="4 5">
    <name type="scientific">Pandoraea terrae</name>
    <dbReference type="NCBI Taxonomy" id="1537710"/>
    <lineage>
        <taxon>Bacteria</taxon>
        <taxon>Pseudomonadati</taxon>
        <taxon>Pseudomonadota</taxon>
        <taxon>Betaproteobacteria</taxon>
        <taxon>Burkholderiales</taxon>
        <taxon>Burkholderiaceae</taxon>
        <taxon>Pandoraea</taxon>
    </lineage>
</organism>
<dbReference type="Proteomes" id="UP000414233">
    <property type="component" value="Unassembled WGS sequence"/>
</dbReference>
<dbReference type="PANTHER" id="PTHR42879">
    <property type="entry name" value="3-OXOACYL-(ACYL-CARRIER-PROTEIN) REDUCTASE"/>
    <property type="match status" value="1"/>
</dbReference>
<dbReference type="InterPro" id="IPR020904">
    <property type="entry name" value="Sc_DH/Rdtase_CS"/>
</dbReference>
<dbReference type="Pfam" id="PF00106">
    <property type="entry name" value="adh_short"/>
    <property type="match status" value="1"/>
</dbReference>
<reference evidence="4 5" key="1">
    <citation type="submission" date="2019-08" db="EMBL/GenBank/DDBJ databases">
        <authorList>
            <person name="Peeters C."/>
        </authorList>
    </citation>
    <scope>NUCLEOTIDE SEQUENCE [LARGE SCALE GENOMIC DNA]</scope>
    <source>
        <strain evidence="4 5">LMG 30175</strain>
    </source>
</reference>
<dbReference type="PRINTS" id="PR00081">
    <property type="entry name" value="GDHRDH"/>
</dbReference>
<evidence type="ECO:0000259" key="3">
    <source>
        <dbReference type="SMART" id="SM00822"/>
    </source>
</evidence>
<dbReference type="InterPro" id="IPR036291">
    <property type="entry name" value="NAD(P)-bd_dom_sf"/>
</dbReference>
<dbReference type="Gene3D" id="3.40.50.720">
    <property type="entry name" value="NAD(P)-binding Rossmann-like Domain"/>
    <property type="match status" value="1"/>
</dbReference>
<dbReference type="SMART" id="SM00822">
    <property type="entry name" value="PKS_KR"/>
    <property type="match status" value="1"/>
</dbReference>
<comment type="similarity">
    <text evidence="1 2">Belongs to the short-chain dehydrogenases/reductases (SDR) family.</text>
</comment>
<dbReference type="SUPFAM" id="SSF51735">
    <property type="entry name" value="NAD(P)-binding Rossmann-fold domains"/>
    <property type="match status" value="1"/>
</dbReference>
<protein>
    <submittedName>
        <fullName evidence="4">3-hydroxyacyl-CoA dehydrogenase</fullName>
    </submittedName>
</protein>
<feature type="domain" description="Ketoreductase" evidence="3">
    <location>
        <begin position="18"/>
        <end position="186"/>
    </location>
</feature>
<name>A0A5E4ZGP8_9BURK</name>
<evidence type="ECO:0000313" key="4">
    <source>
        <dbReference type="EMBL" id="VVE59353.1"/>
    </source>
</evidence>
<accession>A0A5E4ZGP8</accession>
<keyword evidence="5" id="KW-1185">Reference proteome</keyword>
<evidence type="ECO:0000256" key="1">
    <source>
        <dbReference type="ARBA" id="ARBA00006484"/>
    </source>
</evidence>
<dbReference type="PROSITE" id="PS00061">
    <property type="entry name" value="ADH_SHORT"/>
    <property type="match status" value="1"/>
</dbReference>
<dbReference type="FunFam" id="3.40.50.720:FF:000084">
    <property type="entry name" value="Short-chain dehydrogenase reductase"/>
    <property type="match status" value="1"/>
</dbReference>
<dbReference type="PANTHER" id="PTHR42879:SF2">
    <property type="entry name" value="3-OXOACYL-[ACYL-CARRIER-PROTEIN] REDUCTASE FABG"/>
    <property type="match status" value="1"/>
</dbReference>
<dbReference type="EMBL" id="CABPRZ010000041">
    <property type="protein sequence ID" value="VVE59353.1"/>
    <property type="molecule type" value="Genomic_DNA"/>
</dbReference>
<dbReference type="InterPro" id="IPR050259">
    <property type="entry name" value="SDR"/>
</dbReference>
<dbReference type="GO" id="GO:0032787">
    <property type="term" value="P:monocarboxylic acid metabolic process"/>
    <property type="evidence" value="ECO:0007669"/>
    <property type="project" value="UniProtKB-ARBA"/>
</dbReference>
<dbReference type="InterPro" id="IPR002347">
    <property type="entry name" value="SDR_fam"/>
</dbReference>
<evidence type="ECO:0000256" key="2">
    <source>
        <dbReference type="RuleBase" id="RU000363"/>
    </source>
</evidence>
<dbReference type="AlphaFoldDB" id="A0A5E4ZGP8"/>
<sequence length="270" mass="27752">MTDMQKPSVNPPPSLRGVHALVTGGARGIGEAVARQLLAQGARVTLLGRQAEALQATAQALGARGEIGFVTADIADADSVATAFARAAERFGPVQVLVNNAGQAMSAPFGKTDAQLWQRMLDVNLTGTFHCIQAALPSMLATGWGRVVNVASTAGLIGYAYVTAYTAAKHGVVGLTRALALEVAKKGVTVNAVCPGYTETDIVRDAVANIVAKTGRSEADARDELAKRNPQGRLVQPDEVADAVVWLCQPAAQAITGQSIAVAGGEVTAG</sequence>
<evidence type="ECO:0000313" key="5">
    <source>
        <dbReference type="Proteomes" id="UP000414233"/>
    </source>
</evidence>
<proteinExistence type="inferred from homology"/>
<dbReference type="CDD" id="cd05233">
    <property type="entry name" value="SDR_c"/>
    <property type="match status" value="1"/>
</dbReference>